<keyword evidence="3" id="KW-1185">Reference proteome</keyword>
<dbReference type="RefSeq" id="WP_183317098.1">
    <property type="nucleotide sequence ID" value="NZ_JACIEN010000003.1"/>
</dbReference>
<comment type="caution">
    <text evidence="2">The sequence shown here is derived from an EMBL/GenBank/DDBJ whole genome shotgun (WGS) entry which is preliminary data.</text>
</comment>
<dbReference type="SUPFAM" id="SSF57997">
    <property type="entry name" value="Tropomyosin"/>
    <property type="match status" value="1"/>
</dbReference>
<organism evidence="2 3">
    <name type="scientific">Chelatococcus caeni</name>
    <dbReference type="NCBI Taxonomy" id="1348468"/>
    <lineage>
        <taxon>Bacteria</taxon>
        <taxon>Pseudomonadati</taxon>
        <taxon>Pseudomonadota</taxon>
        <taxon>Alphaproteobacteria</taxon>
        <taxon>Hyphomicrobiales</taxon>
        <taxon>Chelatococcaceae</taxon>
        <taxon>Chelatococcus</taxon>
    </lineage>
</organism>
<evidence type="ECO:0000256" key="1">
    <source>
        <dbReference type="SAM" id="Coils"/>
    </source>
</evidence>
<accession>A0A840BWW4</accession>
<reference evidence="2 3" key="1">
    <citation type="submission" date="2020-08" db="EMBL/GenBank/DDBJ databases">
        <title>Genomic Encyclopedia of Type Strains, Phase IV (KMG-IV): sequencing the most valuable type-strain genomes for metagenomic binning, comparative biology and taxonomic classification.</title>
        <authorList>
            <person name="Goeker M."/>
        </authorList>
    </citation>
    <scope>NUCLEOTIDE SEQUENCE [LARGE SCALE GENOMIC DNA]</scope>
    <source>
        <strain evidence="2 3">DSM 103737</strain>
    </source>
</reference>
<dbReference type="AlphaFoldDB" id="A0A840BWW4"/>
<evidence type="ECO:0000313" key="3">
    <source>
        <dbReference type="Proteomes" id="UP000577362"/>
    </source>
</evidence>
<dbReference type="EMBL" id="JACIEN010000003">
    <property type="protein sequence ID" value="MBB4018001.1"/>
    <property type="molecule type" value="Genomic_DNA"/>
</dbReference>
<keyword evidence="1" id="KW-0175">Coiled coil</keyword>
<protein>
    <submittedName>
        <fullName evidence="2">Putative nucleic acid-binding Zn-ribbon protein</fullName>
    </submittedName>
</protein>
<dbReference type="Gene3D" id="1.20.1260.80">
    <property type="match status" value="1"/>
</dbReference>
<feature type="coiled-coil region" evidence="1">
    <location>
        <begin position="13"/>
        <end position="68"/>
    </location>
</feature>
<sequence length="74" mass="8939">MAEEPDNIILRYLRRIDEKVDALREDNREIKQRLGLLEQRYGLLEQQYASLSSRIDRIEARLDRIEKRLDLVEV</sequence>
<name>A0A840BWW4_9HYPH</name>
<proteinExistence type="predicted"/>
<evidence type="ECO:0000313" key="2">
    <source>
        <dbReference type="EMBL" id="MBB4018001.1"/>
    </source>
</evidence>
<dbReference type="Proteomes" id="UP000577362">
    <property type="component" value="Unassembled WGS sequence"/>
</dbReference>
<gene>
    <name evidence="2" type="ORF">GGR16_003035</name>
</gene>